<name>A0A098YP59_9BACT</name>
<dbReference type="AlphaFoldDB" id="A0A098YP59"/>
<evidence type="ECO:0000313" key="3">
    <source>
        <dbReference type="EMBL" id="KGI21126.1"/>
    </source>
</evidence>
<keyword evidence="1" id="KW-0732">Signal</keyword>
<dbReference type="Pfam" id="PF01551">
    <property type="entry name" value="Peptidase_M23"/>
    <property type="match status" value="2"/>
</dbReference>
<feature type="chain" id="PRO_5001951174" evidence="1">
    <location>
        <begin position="23"/>
        <end position="378"/>
    </location>
</feature>
<feature type="domain" description="M23ase beta-sheet core" evidence="2">
    <location>
        <begin position="79"/>
        <end position="167"/>
    </location>
</feature>
<dbReference type="Gene3D" id="2.70.70.10">
    <property type="entry name" value="Glucose Permease (Domain IIA)"/>
    <property type="match status" value="2"/>
</dbReference>
<reference evidence="3 4" key="1">
    <citation type="submission" date="2014-07" db="EMBL/GenBank/DDBJ databases">
        <authorList>
            <person name="McCorrison J."/>
            <person name="Sanka R."/>
            <person name="Torralba M."/>
            <person name="Gillis M."/>
            <person name="Haft D.H."/>
            <person name="Methe B."/>
            <person name="Sutton G."/>
            <person name="Nelson K.E."/>
        </authorList>
    </citation>
    <scope>NUCLEOTIDE SEQUENCE [LARGE SCALE GENOMIC DNA]</scope>
    <source>
        <strain evidence="3 4">S9-PR14</strain>
    </source>
</reference>
<dbReference type="PANTHER" id="PTHR21666:SF270">
    <property type="entry name" value="MUREIN HYDROLASE ACTIVATOR ENVC"/>
    <property type="match status" value="1"/>
</dbReference>
<comment type="caution">
    <text evidence="3">The sequence shown here is derived from an EMBL/GenBank/DDBJ whole genome shotgun (WGS) entry which is preliminary data.</text>
</comment>
<feature type="signal peptide" evidence="1">
    <location>
        <begin position="1"/>
        <end position="22"/>
    </location>
</feature>
<dbReference type="InterPro" id="IPR016047">
    <property type="entry name" value="M23ase_b-sheet_dom"/>
</dbReference>
<evidence type="ECO:0000259" key="2">
    <source>
        <dbReference type="Pfam" id="PF01551"/>
    </source>
</evidence>
<dbReference type="PANTHER" id="PTHR21666">
    <property type="entry name" value="PEPTIDASE-RELATED"/>
    <property type="match status" value="1"/>
</dbReference>
<dbReference type="EMBL" id="JRPQ01000192">
    <property type="protein sequence ID" value="KGI21126.1"/>
    <property type="molecule type" value="Genomic_DNA"/>
</dbReference>
<feature type="domain" description="M23ase beta-sheet core" evidence="2">
    <location>
        <begin position="249"/>
        <end position="343"/>
    </location>
</feature>
<accession>A0A098YP59</accession>
<dbReference type="Proteomes" id="UP000029723">
    <property type="component" value="Unassembled WGS sequence"/>
</dbReference>
<dbReference type="OrthoDB" id="9805070at2"/>
<organism evidence="3 4">
    <name type="scientific">Hoylesella timonensis S9-PR14</name>
    <dbReference type="NCBI Taxonomy" id="1401062"/>
    <lineage>
        <taxon>Bacteria</taxon>
        <taxon>Pseudomonadati</taxon>
        <taxon>Bacteroidota</taxon>
        <taxon>Bacteroidia</taxon>
        <taxon>Bacteroidales</taxon>
        <taxon>Prevotellaceae</taxon>
        <taxon>Hoylesella</taxon>
    </lineage>
</organism>
<dbReference type="RefSeq" id="WP_036929252.1">
    <property type="nucleotide sequence ID" value="NZ_JRPQ01000192.1"/>
</dbReference>
<evidence type="ECO:0000313" key="4">
    <source>
        <dbReference type="Proteomes" id="UP000029723"/>
    </source>
</evidence>
<dbReference type="InterPro" id="IPR050570">
    <property type="entry name" value="Cell_wall_metabolism_enzyme"/>
</dbReference>
<gene>
    <name evidence="3" type="ORF">HMPREF9304_12065</name>
</gene>
<dbReference type="CDD" id="cd12797">
    <property type="entry name" value="M23_peptidase"/>
    <property type="match status" value="2"/>
</dbReference>
<protein>
    <submittedName>
        <fullName evidence="3">Peptidase M23</fullName>
    </submittedName>
</protein>
<sequence length="378" mass="42147">MKFPLRKLILSLASVMSLSAFAPDSEQFTPAERQQVSIATPHLFDKSDHFYIDFKKLSSTDYCFPLPVGKSILLPQQELEIRTSKGDAVKAMFDGTVRLSKRNAAQIPVLVIRHKNGLETVYSHQVQNLVKVGEHVRAGQTIAIIGERAGRSFLRFSIMVNGARINPTIILSPASHQLYSQLLQFKKVGHRIDVKVVTEEQQRVGVDPENPFRNGNSFQLNLSEVRKTGKWAYPLPCAKVISPYGGRRGHGGVDLKTKPNDKIVAAFDGVVTLSGPHYGYGNCIKIKHKYGFETLYSHQSKNFVKVGQKVKAGEVIGLTGRTGRATTAHLHFEITYRGRRYNPNILFDHAKRSLQDVTLTLTKSGKITSKRNNTNAPK</sequence>
<proteinExistence type="predicted"/>
<dbReference type="SUPFAM" id="SSF51261">
    <property type="entry name" value="Duplicated hybrid motif"/>
    <property type="match status" value="2"/>
</dbReference>
<dbReference type="GO" id="GO:0004222">
    <property type="term" value="F:metalloendopeptidase activity"/>
    <property type="evidence" value="ECO:0007669"/>
    <property type="project" value="TreeGrafter"/>
</dbReference>
<dbReference type="InterPro" id="IPR011055">
    <property type="entry name" value="Dup_hybrid_motif"/>
</dbReference>
<evidence type="ECO:0000256" key="1">
    <source>
        <dbReference type="SAM" id="SignalP"/>
    </source>
</evidence>